<protein>
    <submittedName>
        <fullName evidence="2">Uncharacterized protein</fullName>
    </submittedName>
</protein>
<keyword evidence="3" id="KW-1185">Reference proteome</keyword>
<feature type="transmembrane region" description="Helical" evidence="1">
    <location>
        <begin position="27"/>
        <end position="52"/>
    </location>
</feature>
<evidence type="ECO:0000256" key="1">
    <source>
        <dbReference type="SAM" id="Phobius"/>
    </source>
</evidence>
<dbReference type="EMBL" id="JAXCGZ010002174">
    <property type="protein sequence ID" value="KAK7084254.1"/>
    <property type="molecule type" value="Genomic_DNA"/>
</dbReference>
<name>A0AAN8XR73_HALRR</name>
<evidence type="ECO:0000313" key="3">
    <source>
        <dbReference type="Proteomes" id="UP001381693"/>
    </source>
</evidence>
<sequence length="314" mass="35642">MVISCSVALCILGAVQLITSFALSHTTVMLIMLATGAWTVLHGMVVLSLDLFKHANDENPTRRCPYRRRLYCARFSFFSTSAALLMALILLHVHYYQLIEPFPETLSSGKPLVHESLQQTFHVKGFWVVTFTCSTGSIIGIVAFFFTFPKHRFAVFMLRRTLRPVESSGWVYESSPRLGPSRSTPSRRLLEAETGVHNGQTRPKKHAVREEHISMGTFKREIAVNIHGPLEPQISKEKLVLVDSSPMVHPSPLNLNFDSHADHILYRYGKERRASLAYKPQYVPFQDQRDTTKTTPDKTFEKYTPFEIGHGLAH</sequence>
<gene>
    <name evidence="2" type="ORF">SK128_005461</name>
</gene>
<evidence type="ECO:0000313" key="2">
    <source>
        <dbReference type="EMBL" id="KAK7084254.1"/>
    </source>
</evidence>
<feature type="transmembrane region" description="Helical" evidence="1">
    <location>
        <begin position="126"/>
        <end position="148"/>
    </location>
</feature>
<accession>A0AAN8XR73</accession>
<keyword evidence="1" id="KW-1133">Transmembrane helix</keyword>
<feature type="transmembrane region" description="Helical" evidence="1">
    <location>
        <begin position="73"/>
        <end position="96"/>
    </location>
</feature>
<dbReference type="AlphaFoldDB" id="A0AAN8XR73"/>
<keyword evidence="1" id="KW-0472">Membrane</keyword>
<organism evidence="2 3">
    <name type="scientific">Halocaridina rubra</name>
    <name type="common">Hawaiian red shrimp</name>
    <dbReference type="NCBI Taxonomy" id="373956"/>
    <lineage>
        <taxon>Eukaryota</taxon>
        <taxon>Metazoa</taxon>
        <taxon>Ecdysozoa</taxon>
        <taxon>Arthropoda</taxon>
        <taxon>Crustacea</taxon>
        <taxon>Multicrustacea</taxon>
        <taxon>Malacostraca</taxon>
        <taxon>Eumalacostraca</taxon>
        <taxon>Eucarida</taxon>
        <taxon>Decapoda</taxon>
        <taxon>Pleocyemata</taxon>
        <taxon>Caridea</taxon>
        <taxon>Atyoidea</taxon>
        <taxon>Atyidae</taxon>
        <taxon>Halocaridina</taxon>
    </lineage>
</organism>
<keyword evidence="1" id="KW-0812">Transmembrane</keyword>
<reference evidence="2 3" key="1">
    <citation type="submission" date="2023-11" db="EMBL/GenBank/DDBJ databases">
        <title>Halocaridina rubra genome assembly.</title>
        <authorList>
            <person name="Smith C."/>
        </authorList>
    </citation>
    <scope>NUCLEOTIDE SEQUENCE [LARGE SCALE GENOMIC DNA]</scope>
    <source>
        <strain evidence="2">EP-1</strain>
        <tissue evidence="2">Whole</tissue>
    </source>
</reference>
<dbReference type="Proteomes" id="UP001381693">
    <property type="component" value="Unassembled WGS sequence"/>
</dbReference>
<comment type="caution">
    <text evidence="2">The sequence shown here is derived from an EMBL/GenBank/DDBJ whole genome shotgun (WGS) entry which is preliminary data.</text>
</comment>
<proteinExistence type="predicted"/>